<sequence length="426" mass="48085">MNLPNSTKGILGCIITLFFCSLSAQESKVSDYNNSDAYANSKRADKYQQLLKLGYKENEIFEDLGNANFLVENYEEAIFWYNKLIDAKTSSSTKASYYERYLFALKKIRSTGVESTSGDKDWLAQIKGDYQINKSPVENKTHPEKISKYRDFNFQQPEEPVVSREMTLEDLGLENEVASDIEDKEKYKFAYNAPIAITADGRTAYFSKAVYTKPLYGVFSKKVLVHRIFKANKIKGEWQNIEEVALAPKHYSAIHPTISPDGSRLFFASNMPGTFGKYDIYVADIQNDGSFSTAKNLGQKVNTDDNDLYPKILGGSSLVFASEGRKGFGGLDVYMVQVDHRKVGTSVNLGTDINSVEDDFSILLTGNNGMGYVMSNRGESKSNPQKVAFTYSKEKRDKLLEKRQFNILESIDDKAQIHYSNTVFEE</sequence>
<proteinExistence type="predicted"/>
<dbReference type="InterPro" id="IPR011042">
    <property type="entry name" value="6-blade_b-propeller_TolB-like"/>
</dbReference>
<dbReference type="Gene3D" id="2.120.10.30">
    <property type="entry name" value="TolB, C-terminal domain"/>
    <property type="match status" value="1"/>
</dbReference>
<accession>A0A1M4YJL3</accession>
<reference evidence="2" key="1">
    <citation type="submission" date="2016-11" db="EMBL/GenBank/DDBJ databases">
        <authorList>
            <person name="Varghese N."/>
            <person name="Submissions S."/>
        </authorList>
    </citation>
    <scope>NUCLEOTIDE SEQUENCE [LARGE SCALE GENOMIC DNA]</scope>
    <source>
        <strain evidence="2">DSM 17539</strain>
    </source>
</reference>
<keyword evidence="2" id="KW-1185">Reference proteome</keyword>
<dbReference type="Proteomes" id="UP000184406">
    <property type="component" value="Unassembled WGS sequence"/>
</dbReference>
<name>A0A1M4YJL3_9FLAO</name>
<dbReference type="AlphaFoldDB" id="A0A1M4YJL3"/>
<dbReference type="OrthoDB" id="1413558at2"/>
<gene>
    <name evidence="1" type="ORF">SAMN03080594_102470</name>
</gene>
<evidence type="ECO:0000313" key="1">
    <source>
        <dbReference type="EMBL" id="SHF05939.1"/>
    </source>
</evidence>
<evidence type="ECO:0000313" key="2">
    <source>
        <dbReference type="Proteomes" id="UP000184406"/>
    </source>
</evidence>
<dbReference type="RefSeq" id="WP_072861294.1">
    <property type="nucleotide sequence ID" value="NZ_FQUX01000002.1"/>
</dbReference>
<organism evidence="1 2">
    <name type="scientific">Arenibacter palladensis</name>
    <dbReference type="NCBI Taxonomy" id="237373"/>
    <lineage>
        <taxon>Bacteria</taxon>
        <taxon>Pseudomonadati</taxon>
        <taxon>Bacteroidota</taxon>
        <taxon>Flavobacteriia</taxon>
        <taxon>Flavobacteriales</taxon>
        <taxon>Flavobacteriaceae</taxon>
        <taxon>Arenibacter</taxon>
    </lineage>
</organism>
<protein>
    <submittedName>
        <fullName evidence="1">WD40-like Beta Propeller Repeat</fullName>
    </submittedName>
</protein>
<dbReference type="InterPro" id="IPR011659">
    <property type="entry name" value="WD40"/>
</dbReference>
<dbReference type="Pfam" id="PF07676">
    <property type="entry name" value="PD40"/>
    <property type="match status" value="1"/>
</dbReference>
<dbReference type="SUPFAM" id="SSF82171">
    <property type="entry name" value="DPP6 N-terminal domain-like"/>
    <property type="match status" value="1"/>
</dbReference>
<dbReference type="EMBL" id="FQUX01000002">
    <property type="protein sequence ID" value="SHF05939.1"/>
    <property type="molecule type" value="Genomic_DNA"/>
</dbReference>